<proteinExistence type="predicted"/>
<evidence type="ECO:0000256" key="1">
    <source>
        <dbReference type="SAM" id="SignalP"/>
    </source>
</evidence>
<keyword evidence="4" id="KW-1185">Reference proteome</keyword>
<keyword evidence="1" id="KW-0732">Signal</keyword>
<sequence>MKIPVVVPFLLVSIYRVRSDCRSPFAWMPDPSDCNQFYLCSNGMQFKYACPENTVADIINKACVPRGSTFDKCYQTNKNNTSSYTKGEYSENHCTKSHCFPCSIRFPSCRGLPDGLNPWNGREGSPYFAICKSQRVVLQGKCSYEENSDEQIFDSRLRVCVKVTA</sequence>
<reference evidence="3 4" key="1">
    <citation type="submission" date="2020-06" db="EMBL/GenBank/DDBJ databases">
        <authorList>
            <person name="Li R."/>
            <person name="Bekaert M."/>
        </authorList>
    </citation>
    <scope>NUCLEOTIDE SEQUENCE [LARGE SCALE GENOMIC DNA]</scope>
    <source>
        <strain evidence="4">wild</strain>
    </source>
</reference>
<feature type="chain" id="PRO_5026882486" description="Chitin-binding type-2 domain-containing protein" evidence="1">
    <location>
        <begin position="20"/>
        <end position="165"/>
    </location>
</feature>
<gene>
    <name evidence="3" type="ORF">MCOR_50758</name>
</gene>
<dbReference type="GO" id="GO:0008061">
    <property type="term" value="F:chitin binding"/>
    <property type="evidence" value="ECO:0007669"/>
    <property type="project" value="InterPro"/>
</dbReference>
<dbReference type="AlphaFoldDB" id="A0A6J8EF51"/>
<dbReference type="EMBL" id="CACVKT020008908">
    <property type="protein sequence ID" value="CAC5418312.1"/>
    <property type="molecule type" value="Genomic_DNA"/>
</dbReference>
<dbReference type="InterPro" id="IPR002557">
    <property type="entry name" value="Chitin-bd_dom"/>
</dbReference>
<name>A0A6J8EF51_MYTCO</name>
<evidence type="ECO:0000259" key="2">
    <source>
        <dbReference type="PROSITE" id="PS50940"/>
    </source>
</evidence>
<evidence type="ECO:0000313" key="4">
    <source>
        <dbReference type="Proteomes" id="UP000507470"/>
    </source>
</evidence>
<dbReference type="Gene3D" id="3.20.20.80">
    <property type="entry name" value="Glycosidases"/>
    <property type="match status" value="1"/>
</dbReference>
<dbReference type="SUPFAM" id="SSF57625">
    <property type="entry name" value="Invertebrate chitin-binding proteins"/>
    <property type="match status" value="1"/>
</dbReference>
<dbReference type="InterPro" id="IPR036508">
    <property type="entry name" value="Chitin-bd_dom_sf"/>
</dbReference>
<dbReference type="GO" id="GO:0005576">
    <property type="term" value="C:extracellular region"/>
    <property type="evidence" value="ECO:0007669"/>
    <property type="project" value="InterPro"/>
</dbReference>
<evidence type="ECO:0000313" key="3">
    <source>
        <dbReference type="EMBL" id="CAC5418312.1"/>
    </source>
</evidence>
<feature type="signal peptide" evidence="1">
    <location>
        <begin position="1"/>
        <end position="19"/>
    </location>
</feature>
<accession>A0A6J8EF51</accession>
<dbReference type="PROSITE" id="PS50940">
    <property type="entry name" value="CHIT_BIND_II"/>
    <property type="match status" value="1"/>
</dbReference>
<organism evidence="3 4">
    <name type="scientific">Mytilus coruscus</name>
    <name type="common">Sea mussel</name>
    <dbReference type="NCBI Taxonomy" id="42192"/>
    <lineage>
        <taxon>Eukaryota</taxon>
        <taxon>Metazoa</taxon>
        <taxon>Spiralia</taxon>
        <taxon>Lophotrochozoa</taxon>
        <taxon>Mollusca</taxon>
        <taxon>Bivalvia</taxon>
        <taxon>Autobranchia</taxon>
        <taxon>Pteriomorphia</taxon>
        <taxon>Mytilida</taxon>
        <taxon>Mytiloidea</taxon>
        <taxon>Mytilidae</taxon>
        <taxon>Mytilinae</taxon>
        <taxon>Mytilus</taxon>
    </lineage>
</organism>
<dbReference type="OrthoDB" id="6020543at2759"/>
<protein>
    <recommendedName>
        <fullName evidence="2">Chitin-binding type-2 domain-containing protein</fullName>
    </recommendedName>
</protein>
<dbReference type="Pfam" id="PF01607">
    <property type="entry name" value="CBM_14"/>
    <property type="match status" value="1"/>
</dbReference>
<dbReference type="Proteomes" id="UP000507470">
    <property type="component" value="Unassembled WGS sequence"/>
</dbReference>
<feature type="domain" description="Chitin-binding type-2" evidence="2">
    <location>
        <begin position="18"/>
        <end position="75"/>
    </location>
</feature>